<proteinExistence type="predicted"/>
<gene>
    <name evidence="1" type="ORF">AB2B41_09315</name>
</gene>
<protein>
    <submittedName>
        <fullName evidence="1">Ferredoxin</fullName>
    </submittedName>
</protein>
<comment type="caution">
    <text evidence="1">The sequence shown here is derived from an EMBL/GenBank/DDBJ whole genome shotgun (WGS) entry which is preliminary data.</text>
</comment>
<accession>A0ABV3RMI3</accession>
<name>A0ABV3RMI3_9RHOB</name>
<reference evidence="1 2" key="1">
    <citation type="submission" date="2024-07" db="EMBL/GenBank/DDBJ databases">
        <title>Marimonas sp.nov., isolated from tidal-flat sediment.</title>
        <authorList>
            <person name="Jayan J.N."/>
            <person name="Lee S.S."/>
        </authorList>
    </citation>
    <scope>NUCLEOTIDE SEQUENCE [LARGE SCALE GENOMIC DNA]</scope>
    <source>
        <strain evidence="1 2">MJW-29</strain>
    </source>
</reference>
<dbReference type="RefSeq" id="WP_367877500.1">
    <property type="nucleotide sequence ID" value="NZ_JBFNXX010000005.1"/>
</dbReference>
<dbReference type="Proteomes" id="UP001556098">
    <property type="component" value="Unassembled WGS sequence"/>
</dbReference>
<evidence type="ECO:0000313" key="1">
    <source>
        <dbReference type="EMBL" id="MEW9919802.1"/>
    </source>
</evidence>
<keyword evidence="2" id="KW-1185">Reference proteome</keyword>
<dbReference type="EMBL" id="JBFNXX010000005">
    <property type="protein sequence ID" value="MEW9919802.1"/>
    <property type="molecule type" value="Genomic_DNA"/>
</dbReference>
<evidence type="ECO:0000313" key="2">
    <source>
        <dbReference type="Proteomes" id="UP001556098"/>
    </source>
</evidence>
<organism evidence="1 2">
    <name type="scientific">Sulfitobacter sediminis</name>
    <dbReference type="NCBI Taxonomy" id="3234186"/>
    <lineage>
        <taxon>Bacteria</taxon>
        <taxon>Pseudomonadati</taxon>
        <taxon>Pseudomonadota</taxon>
        <taxon>Alphaproteobacteria</taxon>
        <taxon>Rhodobacterales</taxon>
        <taxon>Roseobacteraceae</taxon>
        <taxon>Sulfitobacter</taxon>
    </lineage>
</organism>
<sequence>MRYAELESQARQRQLSLLGGFQATPDDGLPEGCGTLVMLGPDEPAFWPAFTQSPEGQDGEPDPVDRWSTRVIGNWAAEIGAMPLYPFGGPPFRPFYSWALRTGRIHASPVNLLVHDVAGLFVSFRGALALPERIDLPESPPNPCQSCPDQPCRTACLSGALTPQGYDVPACKAFLATPAGADNMALGCAVRRACPVSQGFGRLPAQSAYHMRQFRGN</sequence>